<organism evidence="1 2">
    <name type="scientific">Scleroderma citrinum Foug A</name>
    <dbReference type="NCBI Taxonomy" id="1036808"/>
    <lineage>
        <taxon>Eukaryota</taxon>
        <taxon>Fungi</taxon>
        <taxon>Dikarya</taxon>
        <taxon>Basidiomycota</taxon>
        <taxon>Agaricomycotina</taxon>
        <taxon>Agaricomycetes</taxon>
        <taxon>Agaricomycetidae</taxon>
        <taxon>Boletales</taxon>
        <taxon>Sclerodermatineae</taxon>
        <taxon>Sclerodermataceae</taxon>
        <taxon>Scleroderma</taxon>
    </lineage>
</organism>
<accession>A0A0C3D342</accession>
<dbReference type="EMBL" id="KN822320">
    <property type="protein sequence ID" value="KIM50839.1"/>
    <property type="molecule type" value="Genomic_DNA"/>
</dbReference>
<proteinExistence type="predicted"/>
<feature type="non-terminal residue" evidence="1">
    <location>
        <position position="1"/>
    </location>
</feature>
<reference evidence="1 2" key="1">
    <citation type="submission" date="2014-04" db="EMBL/GenBank/DDBJ databases">
        <authorList>
            <consortium name="DOE Joint Genome Institute"/>
            <person name="Kuo A."/>
            <person name="Kohler A."/>
            <person name="Nagy L.G."/>
            <person name="Floudas D."/>
            <person name="Copeland A."/>
            <person name="Barry K.W."/>
            <person name="Cichocki N."/>
            <person name="Veneault-Fourrey C."/>
            <person name="LaButti K."/>
            <person name="Lindquist E.A."/>
            <person name="Lipzen A."/>
            <person name="Lundell T."/>
            <person name="Morin E."/>
            <person name="Murat C."/>
            <person name="Sun H."/>
            <person name="Tunlid A."/>
            <person name="Henrissat B."/>
            <person name="Grigoriev I.V."/>
            <person name="Hibbett D.S."/>
            <person name="Martin F."/>
            <person name="Nordberg H.P."/>
            <person name="Cantor M.N."/>
            <person name="Hua S.X."/>
        </authorList>
    </citation>
    <scope>NUCLEOTIDE SEQUENCE [LARGE SCALE GENOMIC DNA]</scope>
    <source>
        <strain evidence="1 2">Foug A</strain>
    </source>
</reference>
<evidence type="ECO:0000313" key="2">
    <source>
        <dbReference type="Proteomes" id="UP000053989"/>
    </source>
</evidence>
<dbReference type="Proteomes" id="UP000053989">
    <property type="component" value="Unassembled WGS sequence"/>
</dbReference>
<sequence>CVHCHALLLSTESNTFCCHGGRAIVPPLAPLPPRMRTLLQNPSQQRHLSDYSRSINNLFTFAGIGVTGGFQHFASAGPPAIAITGRTYH</sequence>
<evidence type="ECO:0000313" key="1">
    <source>
        <dbReference type="EMBL" id="KIM50839.1"/>
    </source>
</evidence>
<feature type="non-terminal residue" evidence="1">
    <location>
        <position position="89"/>
    </location>
</feature>
<dbReference type="HOGENOM" id="CLU_2460889_0_0_1"/>
<gene>
    <name evidence="1" type="ORF">SCLCIDRAFT_55876</name>
</gene>
<name>A0A0C3D342_9AGAM</name>
<reference evidence="2" key="2">
    <citation type="submission" date="2015-01" db="EMBL/GenBank/DDBJ databases">
        <title>Evolutionary Origins and Diversification of the Mycorrhizal Mutualists.</title>
        <authorList>
            <consortium name="DOE Joint Genome Institute"/>
            <consortium name="Mycorrhizal Genomics Consortium"/>
            <person name="Kohler A."/>
            <person name="Kuo A."/>
            <person name="Nagy L.G."/>
            <person name="Floudas D."/>
            <person name="Copeland A."/>
            <person name="Barry K.W."/>
            <person name="Cichocki N."/>
            <person name="Veneault-Fourrey C."/>
            <person name="LaButti K."/>
            <person name="Lindquist E.A."/>
            <person name="Lipzen A."/>
            <person name="Lundell T."/>
            <person name="Morin E."/>
            <person name="Murat C."/>
            <person name="Riley R."/>
            <person name="Ohm R."/>
            <person name="Sun H."/>
            <person name="Tunlid A."/>
            <person name="Henrissat B."/>
            <person name="Grigoriev I.V."/>
            <person name="Hibbett D.S."/>
            <person name="Martin F."/>
        </authorList>
    </citation>
    <scope>NUCLEOTIDE SEQUENCE [LARGE SCALE GENOMIC DNA]</scope>
    <source>
        <strain evidence="2">Foug A</strain>
    </source>
</reference>
<dbReference type="STRING" id="1036808.A0A0C3D342"/>
<dbReference type="OrthoDB" id="2636034at2759"/>
<keyword evidence="2" id="KW-1185">Reference proteome</keyword>
<dbReference type="AlphaFoldDB" id="A0A0C3D342"/>
<dbReference type="InParanoid" id="A0A0C3D342"/>
<protein>
    <submittedName>
        <fullName evidence="1">Uncharacterized protein</fullName>
    </submittedName>
</protein>